<evidence type="ECO:0000259" key="6">
    <source>
        <dbReference type="PROSITE" id="PS50119"/>
    </source>
</evidence>
<name>A0A8B7N911_HYAAZ</name>
<dbReference type="Gene3D" id="3.30.160.60">
    <property type="entry name" value="Classic Zinc Finger"/>
    <property type="match status" value="1"/>
</dbReference>
<dbReference type="AlphaFoldDB" id="A0A8B7N911"/>
<dbReference type="InterPro" id="IPR017907">
    <property type="entry name" value="Znf_RING_CS"/>
</dbReference>
<organism evidence="7 8">
    <name type="scientific">Hyalella azteca</name>
    <name type="common">Amphipod</name>
    <dbReference type="NCBI Taxonomy" id="294128"/>
    <lineage>
        <taxon>Eukaryota</taxon>
        <taxon>Metazoa</taxon>
        <taxon>Ecdysozoa</taxon>
        <taxon>Arthropoda</taxon>
        <taxon>Crustacea</taxon>
        <taxon>Multicrustacea</taxon>
        <taxon>Malacostraca</taxon>
        <taxon>Eumalacostraca</taxon>
        <taxon>Peracarida</taxon>
        <taxon>Amphipoda</taxon>
        <taxon>Senticaudata</taxon>
        <taxon>Talitrida</taxon>
        <taxon>Talitroidea</taxon>
        <taxon>Hyalellidae</taxon>
        <taxon>Hyalella</taxon>
    </lineage>
</organism>
<proteinExistence type="predicted"/>
<evidence type="ECO:0000256" key="4">
    <source>
        <dbReference type="PROSITE-ProRule" id="PRU00024"/>
    </source>
</evidence>
<dbReference type="SUPFAM" id="SSF57845">
    <property type="entry name" value="B-box zinc-binding domain"/>
    <property type="match status" value="1"/>
</dbReference>
<dbReference type="PANTHER" id="PTHR24103">
    <property type="entry name" value="E3 UBIQUITIN-PROTEIN LIGASE TRIM"/>
    <property type="match status" value="1"/>
</dbReference>
<feature type="domain" description="RING-type" evidence="5">
    <location>
        <begin position="8"/>
        <end position="52"/>
    </location>
</feature>
<dbReference type="PROSITE" id="PS50119">
    <property type="entry name" value="ZF_BBOX"/>
    <property type="match status" value="1"/>
</dbReference>
<dbReference type="RefSeq" id="XP_018010135.1">
    <property type="nucleotide sequence ID" value="XM_018154646.2"/>
</dbReference>
<evidence type="ECO:0000256" key="3">
    <source>
        <dbReference type="ARBA" id="ARBA00022833"/>
    </source>
</evidence>
<evidence type="ECO:0000259" key="5">
    <source>
        <dbReference type="PROSITE" id="PS50089"/>
    </source>
</evidence>
<evidence type="ECO:0000256" key="2">
    <source>
        <dbReference type="ARBA" id="ARBA00022771"/>
    </source>
</evidence>
<dbReference type="GeneID" id="108667602"/>
<gene>
    <name evidence="8" type="primary">LOC108667602</name>
</gene>
<sequence>MATATLECEVCYKEYNFGNRKPLCLQCGHSFCFSCVSSLPDCFGTINCPKCKKGTLQPIDKMLVVHSLIPSENKARQRTTSLQSQAPCPHEGKALDYLCVDCMELVCFTCTRNRHATHKIKLIDALLHEDDIVDLQEKIRITMEGKLETLNFFVSVSAEIFCLMNEILNLKTDLYSWKDSLLAQKASTEQDLKGLSLETIKTMDENERQKCKDLLSRLKLKRQENSKIQEINARLYAVSKKCTSLVLPNCELMPDAEPWTVTSYDEGERAVASLFNNIKPSRLVVLSTHTRPIPGLGELLYRLSYHHTGDISLLPLDSFWKPAGWSDEEMGAVISESGRWLDAVYGSPDQVLTYLKIRRREPRDFSVRLASNEDLERCMDLASPIANVCCVQGAPSDVGTTMQGRGYTVTRWHFPGLRNGCPNGKEAQE</sequence>
<keyword evidence="2 4" id="KW-0863">Zinc-finger</keyword>
<dbReference type="Pfam" id="PF00643">
    <property type="entry name" value="zf-B_box"/>
    <property type="match status" value="1"/>
</dbReference>
<dbReference type="SMART" id="SM00184">
    <property type="entry name" value="RING"/>
    <property type="match status" value="1"/>
</dbReference>
<dbReference type="InterPro" id="IPR050143">
    <property type="entry name" value="TRIM/RBCC"/>
</dbReference>
<keyword evidence="7" id="KW-1185">Reference proteome</keyword>
<keyword evidence="1" id="KW-0479">Metal-binding</keyword>
<dbReference type="OrthoDB" id="654191at2759"/>
<dbReference type="InterPro" id="IPR013083">
    <property type="entry name" value="Znf_RING/FYVE/PHD"/>
</dbReference>
<dbReference type="PROSITE" id="PS50089">
    <property type="entry name" value="ZF_RING_2"/>
    <property type="match status" value="1"/>
</dbReference>
<dbReference type="InterPro" id="IPR000315">
    <property type="entry name" value="Znf_B-box"/>
</dbReference>
<dbReference type="SMART" id="SM00336">
    <property type="entry name" value="BBOX"/>
    <property type="match status" value="1"/>
</dbReference>
<accession>A0A8B7N911</accession>
<dbReference type="SUPFAM" id="SSF57850">
    <property type="entry name" value="RING/U-box"/>
    <property type="match status" value="1"/>
</dbReference>
<dbReference type="Proteomes" id="UP000694843">
    <property type="component" value="Unplaced"/>
</dbReference>
<feature type="domain" description="B box-type" evidence="6">
    <location>
        <begin position="83"/>
        <end position="123"/>
    </location>
</feature>
<keyword evidence="3" id="KW-0862">Zinc</keyword>
<dbReference type="Gene3D" id="3.30.40.10">
    <property type="entry name" value="Zinc/RING finger domain, C3HC4 (zinc finger)"/>
    <property type="match status" value="1"/>
</dbReference>
<dbReference type="InterPro" id="IPR001841">
    <property type="entry name" value="Znf_RING"/>
</dbReference>
<evidence type="ECO:0000256" key="1">
    <source>
        <dbReference type="ARBA" id="ARBA00022723"/>
    </source>
</evidence>
<evidence type="ECO:0000313" key="8">
    <source>
        <dbReference type="RefSeq" id="XP_018010135.1"/>
    </source>
</evidence>
<dbReference type="GO" id="GO:0008270">
    <property type="term" value="F:zinc ion binding"/>
    <property type="evidence" value="ECO:0007669"/>
    <property type="project" value="UniProtKB-KW"/>
</dbReference>
<dbReference type="KEGG" id="hazt:108667602"/>
<protein>
    <submittedName>
        <fullName evidence="8">E3 ubiquitin-protein ligase TRIM7</fullName>
    </submittedName>
</protein>
<reference evidence="8" key="1">
    <citation type="submission" date="2025-08" db="UniProtKB">
        <authorList>
            <consortium name="RefSeq"/>
        </authorList>
    </citation>
    <scope>IDENTIFICATION</scope>
    <source>
        <tissue evidence="8">Whole organism</tissue>
    </source>
</reference>
<evidence type="ECO:0000313" key="7">
    <source>
        <dbReference type="Proteomes" id="UP000694843"/>
    </source>
</evidence>
<dbReference type="PROSITE" id="PS00518">
    <property type="entry name" value="ZF_RING_1"/>
    <property type="match status" value="1"/>
</dbReference>